<keyword evidence="3" id="KW-1185">Reference proteome</keyword>
<dbReference type="AlphaFoldDB" id="A0A1M6UY95"/>
<dbReference type="Gene3D" id="3.30.870.10">
    <property type="entry name" value="Endonuclease Chain A"/>
    <property type="match status" value="1"/>
</dbReference>
<reference evidence="3" key="1">
    <citation type="submission" date="2016-11" db="EMBL/GenBank/DDBJ databases">
        <authorList>
            <person name="Varghese N."/>
            <person name="Submissions S."/>
        </authorList>
    </citation>
    <scope>NUCLEOTIDE SEQUENCE [LARGE SCALE GENOMIC DNA]</scope>
    <source>
        <strain evidence="3">UWOS</strain>
    </source>
</reference>
<proteinExistence type="predicted"/>
<organism evidence="2 3">
    <name type="scientific">Fibrobacter intestinalis</name>
    <dbReference type="NCBI Taxonomy" id="28122"/>
    <lineage>
        <taxon>Bacteria</taxon>
        <taxon>Pseudomonadati</taxon>
        <taxon>Fibrobacterota</taxon>
        <taxon>Fibrobacteria</taxon>
        <taxon>Fibrobacterales</taxon>
        <taxon>Fibrobacteraceae</taxon>
        <taxon>Fibrobacter</taxon>
    </lineage>
</organism>
<gene>
    <name evidence="2" type="ORF">SAMN05720469_1163</name>
</gene>
<evidence type="ECO:0000256" key="1">
    <source>
        <dbReference type="SAM" id="Coils"/>
    </source>
</evidence>
<accession>A0A1M6UY95</accession>
<feature type="coiled-coil region" evidence="1">
    <location>
        <begin position="436"/>
        <end position="548"/>
    </location>
</feature>
<evidence type="ECO:0000313" key="3">
    <source>
        <dbReference type="Proteomes" id="UP000184275"/>
    </source>
</evidence>
<dbReference type="Proteomes" id="UP000184275">
    <property type="component" value="Unassembled WGS sequence"/>
</dbReference>
<dbReference type="SUPFAM" id="SSF56024">
    <property type="entry name" value="Phospholipase D/nuclease"/>
    <property type="match status" value="1"/>
</dbReference>
<evidence type="ECO:0000313" key="2">
    <source>
        <dbReference type="EMBL" id="SHK74229.1"/>
    </source>
</evidence>
<dbReference type="RefSeq" id="WP_073304491.1">
    <property type="nucleotide sequence ID" value="NZ_FRAW01000016.1"/>
</dbReference>
<sequence length="624" mass="73081">MSQIEKIARTKTVDNSQKEIHFIKQIQDKKVIDQTNELIEEIEGATKTICIASTSNLDQKIKESILNAIKNRIRVYVLFDDFKKGASTIPWFDEHFPALCRSNKSLKNNFIIIDNKTAFLFINPLNKLQDNPCILLKDEKCNDLFYWFCYYFWNTENNEKERLFKKVDSCKPAPYSVSADRREHINLESTLNEPFVAKVFFYPCNTNFKKEMENNSNGENFISRDLTIAISKNETLWKVGEFFLDTNNFKGPQDIWKDDRNSLRNLPEQFIDYDSNDWNIIEKQETKEKIISQPITALSIEDMDNTEPLESSPDPYAEKTIFKYEVLPPSKPKDAKLADIYKQFEDASKNIAEKFKRLKRALDDLSGKDEVKKDAGLSHFIKEIQNKIAQDEPQDIRTMRYSDLQDFIQKWNLDENGFYVKDLIELRVKAKEEKYNIEKQNRIESFRRDIRNLETEIDEIQSKIDKLAKEKTAIETRIKDNNAKIAPPNEQGEKTLENKEMDIETIKKEISNDSKLLKSIDSDISSKQNSIQKKNNILSGRKKDLENEENKKFNVPTIDDQMKDIKRDFSPVIKVPDFILPEVGELFETKHTFFLEITDTEDLAQANELKKRYTSKEYKVVAKV</sequence>
<dbReference type="EMBL" id="FRAW01000016">
    <property type="protein sequence ID" value="SHK74229.1"/>
    <property type="molecule type" value="Genomic_DNA"/>
</dbReference>
<dbReference type="SUPFAM" id="SSF109797">
    <property type="entry name" value="Bacteriocin immunity protein-like"/>
    <property type="match status" value="1"/>
</dbReference>
<keyword evidence="1" id="KW-0175">Coiled coil</keyword>
<protein>
    <submittedName>
        <fullName evidence="2">Transcriptional regulator TrmB</fullName>
    </submittedName>
</protein>
<name>A0A1M6UY95_9BACT</name>